<proteinExistence type="predicted"/>
<keyword evidence="2" id="KW-1133">Transmembrane helix</keyword>
<comment type="caution">
    <text evidence="3">The sequence shown here is derived from an EMBL/GenBank/DDBJ whole genome shotgun (WGS) entry which is preliminary data.</text>
</comment>
<evidence type="ECO:0000313" key="4">
    <source>
        <dbReference type="Proteomes" id="UP001108027"/>
    </source>
</evidence>
<protein>
    <submittedName>
        <fullName evidence="3">Uncharacterized protein</fullName>
    </submittedName>
</protein>
<keyword evidence="1" id="KW-0175">Coiled coil</keyword>
<dbReference type="AlphaFoldDB" id="A0A9Q3YQX9"/>
<feature type="transmembrane region" description="Helical" evidence="2">
    <location>
        <begin position="29"/>
        <end position="50"/>
    </location>
</feature>
<dbReference type="Proteomes" id="UP001108027">
    <property type="component" value="Unassembled WGS sequence"/>
</dbReference>
<evidence type="ECO:0000256" key="2">
    <source>
        <dbReference type="SAM" id="Phobius"/>
    </source>
</evidence>
<dbReference type="EMBL" id="JAJGNA010000032">
    <property type="protein sequence ID" value="MCC4310260.1"/>
    <property type="molecule type" value="Genomic_DNA"/>
</dbReference>
<gene>
    <name evidence="3" type="ORF">LL252_16945</name>
</gene>
<dbReference type="Pfam" id="PF20567">
    <property type="entry name" value="DUF6776"/>
    <property type="match status" value="1"/>
</dbReference>
<sequence length="241" mass="26635">MARRDRPRAGVDDVVLVPVSPSRRRRRRVGLLVTTVLAVLVAFGGGFWLGQGGALDTGRRIQDLRAELRETRDNLGAARQDLARYRADSEVSDQAGEQLRQEIRALRDQSAELEEAVAFYKNVMSPGAADQPLQVQKLEVAPADGERRFRYRLILVQAGDNRGYLSGRVDLALKGLRGGEPETLEGGELLEDGADLGFRFRYFQELSGILTVPEGFEVSSLEVTARSTGGRRAEVSRSLPW</sequence>
<dbReference type="RefSeq" id="WP_228234898.1">
    <property type="nucleotide sequence ID" value="NZ_JAJGNA010000032.1"/>
</dbReference>
<keyword evidence="4" id="KW-1185">Reference proteome</keyword>
<keyword evidence="2" id="KW-0472">Membrane</keyword>
<name>A0A9Q3YQX9_9GAMM</name>
<feature type="coiled-coil region" evidence="1">
    <location>
        <begin position="54"/>
        <end position="123"/>
    </location>
</feature>
<reference evidence="3" key="1">
    <citation type="submission" date="2021-10" db="EMBL/GenBank/DDBJ databases">
        <title>The diversity and Nitrogen Metabolism of Culturable Nitrate-Utilizing Bacteria Within the Oxygen Minimum Zone of the Changjiang (Yangtze River)Estuary.</title>
        <authorList>
            <person name="Zhang D."/>
            <person name="Zheng J."/>
            <person name="Liu S."/>
            <person name="He W."/>
        </authorList>
    </citation>
    <scope>NUCLEOTIDE SEQUENCE</scope>
    <source>
        <strain evidence="3">FXH-223</strain>
    </source>
</reference>
<evidence type="ECO:0000256" key="1">
    <source>
        <dbReference type="SAM" id="Coils"/>
    </source>
</evidence>
<accession>A0A9Q3YQX9</accession>
<dbReference type="InterPro" id="IPR046703">
    <property type="entry name" value="DUF6776"/>
</dbReference>
<organism evidence="3 4">
    <name type="scientific">Alloalcanivorax marinus</name>
    <dbReference type="NCBI Taxonomy" id="1177169"/>
    <lineage>
        <taxon>Bacteria</taxon>
        <taxon>Pseudomonadati</taxon>
        <taxon>Pseudomonadota</taxon>
        <taxon>Gammaproteobacteria</taxon>
        <taxon>Oceanospirillales</taxon>
        <taxon>Alcanivoracaceae</taxon>
        <taxon>Alloalcanivorax</taxon>
    </lineage>
</organism>
<keyword evidence="2" id="KW-0812">Transmembrane</keyword>
<evidence type="ECO:0000313" key="3">
    <source>
        <dbReference type="EMBL" id="MCC4310260.1"/>
    </source>
</evidence>